<reference evidence="1 2" key="1">
    <citation type="submission" date="2023-02" db="EMBL/GenBank/DDBJ databases">
        <title>Genome sequence of Mucilaginibacter jinjuensis strain KACC 16571.</title>
        <authorList>
            <person name="Kim S."/>
            <person name="Heo J."/>
            <person name="Kwon S.-W."/>
        </authorList>
    </citation>
    <scope>NUCLEOTIDE SEQUENCE [LARGE SCALE GENOMIC DNA]</scope>
    <source>
        <strain evidence="1 2">KACC 16571</strain>
    </source>
</reference>
<accession>A0ABY7T3F5</accession>
<keyword evidence="2" id="KW-1185">Reference proteome</keyword>
<sequence length="75" mass="8950">MSSAFVRESDQQWLHEVPPTINALQVYLQRENGGVRIYEKKTWFSEKQGRDVHEMSDGLIYAKNDDSKWYIVWED</sequence>
<organism evidence="1 2">
    <name type="scientific">Mucilaginibacter jinjuensis</name>
    <dbReference type="NCBI Taxonomy" id="1176721"/>
    <lineage>
        <taxon>Bacteria</taxon>
        <taxon>Pseudomonadati</taxon>
        <taxon>Bacteroidota</taxon>
        <taxon>Sphingobacteriia</taxon>
        <taxon>Sphingobacteriales</taxon>
        <taxon>Sphingobacteriaceae</taxon>
        <taxon>Mucilaginibacter</taxon>
    </lineage>
</organism>
<dbReference type="Proteomes" id="UP001216139">
    <property type="component" value="Chromosome"/>
</dbReference>
<proteinExistence type="predicted"/>
<dbReference type="EMBL" id="CP117167">
    <property type="protein sequence ID" value="WCT10964.1"/>
    <property type="molecule type" value="Genomic_DNA"/>
</dbReference>
<dbReference type="RefSeq" id="WP_273629153.1">
    <property type="nucleotide sequence ID" value="NZ_CP117167.1"/>
</dbReference>
<name>A0ABY7T3F5_9SPHI</name>
<evidence type="ECO:0000313" key="2">
    <source>
        <dbReference type="Proteomes" id="UP001216139"/>
    </source>
</evidence>
<gene>
    <name evidence="1" type="ORF">PQO05_19695</name>
</gene>
<protein>
    <submittedName>
        <fullName evidence="1">Uncharacterized protein</fullName>
    </submittedName>
</protein>
<evidence type="ECO:0000313" key="1">
    <source>
        <dbReference type="EMBL" id="WCT10964.1"/>
    </source>
</evidence>